<dbReference type="GO" id="GO:0050797">
    <property type="term" value="F:thymidylate synthase (FAD) activity"/>
    <property type="evidence" value="ECO:0007669"/>
    <property type="project" value="InterPro"/>
</dbReference>
<dbReference type="CDD" id="cd20175">
    <property type="entry name" value="ThyX"/>
    <property type="match status" value="1"/>
</dbReference>
<dbReference type="GO" id="GO:0050660">
    <property type="term" value="F:flavin adenine dinucleotide binding"/>
    <property type="evidence" value="ECO:0007669"/>
    <property type="project" value="InterPro"/>
</dbReference>
<reference evidence="1" key="1">
    <citation type="journal article" date="2015" name="Nature">
        <title>Complex archaea that bridge the gap between prokaryotes and eukaryotes.</title>
        <authorList>
            <person name="Spang A."/>
            <person name="Saw J.H."/>
            <person name="Jorgensen S.L."/>
            <person name="Zaremba-Niedzwiedzka K."/>
            <person name="Martijn J."/>
            <person name="Lind A.E."/>
            <person name="van Eijk R."/>
            <person name="Schleper C."/>
            <person name="Guy L."/>
            <person name="Ettema T.J."/>
        </authorList>
    </citation>
    <scope>NUCLEOTIDE SEQUENCE</scope>
</reference>
<evidence type="ECO:0008006" key="2">
    <source>
        <dbReference type="Google" id="ProtNLM"/>
    </source>
</evidence>
<dbReference type="SUPFAM" id="SSF69796">
    <property type="entry name" value="Thymidylate synthase-complementing protein Thy1"/>
    <property type="match status" value="1"/>
</dbReference>
<dbReference type="PROSITE" id="PS51331">
    <property type="entry name" value="THYX"/>
    <property type="match status" value="1"/>
</dbReference>
<evidence type="ECO:0000313" key="1">
    <source>
        <dbReference type="EMBL" id="KKK95681.1"/>
    </source>
</evidence>
<dbReference type="Pfam" id="PF02511">
    <property type="entry name" value="Thy1"/>
    <property type="match status" value="1"/>
</dbReference>
<dbReference type="PANTHER" id="PTHR34934:SF1">
    <property type="entry name" value="FLAVIN-DEPENDENT THYMIDYLATE SYNTHASE"/>
    <property type="match status" value="1"/>
</dbReference>
<gene>
    <name evidence="1" type="ORF">LCGC14_2670370</name>
</gene>
<sequence length="205" mass="23896">QFCRMVIGRGHLSVIEHVSISVRFVIDRGVSHELVRHRLAAYSQESTRYCDYAGEVKFIIPPWIHLEAGQYERTESDRYPGIWDVGKNGRTWQFEFSSLSVDVRTWMFAMWQAEEFYTGLRTAGHWSPQQARSVLPNSLKTEIVMTANLREWRHVFSLRCAPSAHPQMREIMGPLLTSLRRQIPVIFDDLFDDVQQPKEVKDDGK</sequence>
<dbReference type="GO" id="GO:0070402">
    <property type="term" value="F:NADPH binding"/>
    <property type="evidence" value="ECO:0007669"/>
    <property type="project" value="TreeGrafter"/>
</dbReference>
<name>A0A0F9CG72_9ZZZZ</name>
<dbReference type="GO" id="GO:0004799">
    <property type="term" value="F:thymidylate synthase activity"/>
    <property type="evidence" value="ECO:0007669"/>
    <property type="project" value="TreeGrafter"/>
</dbReference>
<organism evidence="1">
    <name type="scientific">marine sediment metagenome</name>
    <dbReference type="NCBI Taxonomy" id="412755"/>
    <lineage>
        <taxon>unclassified sequences</taxon>
        <taxon>metagenomes</taxon>
        <taxon>ecological metagenomes</taxon>
    </lineage>
</organism>
<proteinExistence type="predicted"/>
<dbReference type="GO" id="GO:0006231">
    <property type="term" value="P:dTMP biosynthetic process"/>
    <property type="evidence" value="ECO:0007669"/>
    <property type="project" value="InterPro"/>
</dbReference>
<accession>A0A0F9CG72</accession>
<comment type="caution">
    <text evidence="1">The sequence shown here is derived from an EMBL/GenBank/DDBJ whole genome shotgun (WGS) entry which is preliminary data.</text>
</comment>
<dbReference type="AlphaFoldDB" id="A0A0F9CG72"/>
<dbReference type="Gene3D" id="3.30.1360.170">
    <property type="match status" value="1"/>
</dbReference>
<feature type="non-terminal residue" evidence="1">
    <location>
        <position position="1"/>
    </location>
</feature>
<dbReference type="PANTHER" id="PTHR34934">
    <property type="entry name" value="FLAVIN-DEPENDENT THYMIDYLATE SYNTHASE"/>
    <property type="match status" value="1"/>
</dbReference>
<dbReference type="InterPro" id="IPR036098">
    <property type="entry name" value="Thymidylate_synthase_ThyX_sf"/>
</dbReference>
<dbReference type="NCBIfam" id="TIGR02170">
    <property type="entry name" value="thyX"/>
    <property type="match status" value="1"/>
</dbReference>
<dbReference type="InterPro" id="IPR003669">
    <property type="entry name" value="Thymidylate_synthase_ThyX"/>
</dbReference>
<protein>
    <recommendedName>
        <fullName evidence="2">Thymidylate synthase (FAD)</fullName>
    </recommendedName>
</protein>
<dbReference type="EMBL" id="LAZR01046805">
    <property type="protein sequence ID" value="KKK95681.1"/>
    <property type="molecule type" value="Genomic_DNA"/>
</dbReference>